<keyword evidence="2" id="KW-1185">Reference proteome</keyword>
<dbReference type="SUPFAM" id="SSF54909">
    <property type="entry name" value="Dimeric alpha+beta barrel"/>
    <property type="match status" value="1"/>
</dbReference>
<name>A0ABV6HE69_9SPHI</name>
<dbReference type="InterPro" id="IPR011008">
    <property type="entry name" value="Dimeric_a/b-barrel"/>
</dbReference>
<dbReference type="Gene3D" id="3.30.70.1060">
    <property type="entry name" value="Dimeric alpha+beta barrel"/>
    <property type="match status" value="1"/>
</dbReference>
<comment type="caution">
    <text evidence="1">The sequence shown here is derived from an EMBL/GenBank/DDBJ whole genome shotgun (WGS) entry which is preliminary data.</text>
</comment>
<proteinExistence type="predicted"/>
<evidence type="ECO:0000313" key="2">
    <source>
        <dbReference type="Proteomes" id="UP001589774"/>
    </source>
</evidence>
<gene>
    <name evidence="1" type="ORF">ACFFI0_01280</name>
</gene>
<accession>A0ABV6HE69</accession>
<reference evidence="1 2" key="1">
    <citation type="submission" date="2024-09" db="EMBL/GenBank/DDBJ databases">
        <authorList>
            <person name="Sun Q."/>
            <person name="Mori K."/>
        </authorList>
    </citation>
    <scope>NUCLEOTIDE SEQUENCE [LARGE SCALE GENOMIC DNA]</scope>
    <source>
        <strain evidence="1 2">CCM 7765</strain>
    </source>
</reference>
<dbReference type="RefSeq" id="WP_130855035.1">
    <property type="nucleotide sequence ID" value="NZ_JBHLWO010000001.1"/>
</dbReference>
<dbReference type="EMBL" id="JBHLWO010000001">
    <property type="protein sequence ID" value="MFC0316912.1"/>
    <property type="molecule type" value="Genomic_DNA"/>
</dbReference>
<organism evidence="1 2">
    <name type="scientific">Olivibacter oleidegradans</name>
    <dbReference type="NCBI Taxonomy" id="760123"/>
    <lineage>
        <taxon>Bacteria</taxon>
        <taxon>Pseudomonadati</taxon>
        <taxon>Bacteroidota</taxon>
        <taxon>Sphingobacteriia</taxon>
        <taxon>Sphingobacteriales</taxon>
        <taxon>Sphingobacteriaceae</taxon>
        <taxon>Olivibacter</taxon>
    </lineage>
</organism>
<sequence length="150" mass="16181">MKLGLLAVFAGLALISYRTFNQSAQALTLTAKHQEMKQFSLLVRVPETYSEAQVKSAGVQWNNLIEQWKAAGIYVLSFAFPGESYTVSGTGGETVKKESVLSGNLRVVSQVVLRAASIEQALELAKSVPVLLYGGTVEVREIPKPIQPAG</sequence>
<protein>
    <submittedName>
        <fullName evidence="1">YciI family protein</fullName>
    </submittedName>
</protein>
<dbReference type="Proteomes" id="UP001589774">
    <property type="component" value="Unassembled WGS sequence"/>
</dbReference>
<evidence type="ECO:0000313" key="1">
    <source>
        <dbReference type="EMBL" id="MFC0316912.1"/>
    </source>
</evidence>